<name>A0A9J6ATN5_SOLCO</name>
<comment type="caution">
    <text evidence="1">The sequence shown here is derived from an EMBL/GenBank/DDBJ whole genome shotgun (WGS) entry which is preliminary data.</text>
</comment>
<keyword evidence="2" id="KW-1185">Reference proteome</keyword>
<dbReference type="Proteomes" id="UP000824120">
    <property type="component" value="Chromosome 2"/>
</dbReference>
<proteinExistence type="predicted"/>
<accession>A0A9J6ATN5</accession>
<dbReference type="EMBL" id="JACXVP010000002">
    <property type="protein sequence ID" value="KAG5627904.1"/>
    <property type="molecule type" value="Genomic_DNA"/>
</dbReference>
<sequence length="69" mass="8355">MKVVILDQLCGTGSPEGWLYRAEQCFTFLGFDEEYWLPLHSFYLDGEALTWFNWLFRNKLLFNWKHFKG</sequence>
<reference evidence="1 2" key="1">
    <citation type="submission" date="2020-09" db="EMBL/GenBank/DDBJ databases">
        <title>De no assembly of potato wild relative species, Solanum commersonii.</title>
        <authorList>
            <person name="Cho K."/>
        </authorList>
    </citation>
    <scope>NUCLEOTIDE SEQUENCE [LARGE SCALE GENOMIC DNA]</scope>
    <source>
        <strain evidence="1">LZ3.2</strain>
        <tissue evidence="1">Leaf</tissue>
    </source>
</reference>
<dbReference type="AlphaFoldDB" id="A0A9J6ATN5"/>
<protein>
    <submittedName>
        <fullName evidence="1">Uncharacterized protein</fullName>
    </submittedName>
</protein>
<evidence type="ECO:0000313" key="1">
    <source>
        <dbReference type="EMBL" id="KAG5627904.1"/>
    </source>
</evidence>
<gene>
    <name evidence="1" type="ORF">H5410_013122</name>
</gene>
<dbReference type="OrthoDB" id="1305479at2759"/>
<evidence type="ECO:0000313" key="2">
    <source>
        <dbReference type="Proteomes" id="UP000824120"/>
    </source>
</evidence>
<organism evidence="1 2">
    <name type="scientific">Solanum commersonii</name>
    <name type="common">Commerson's wild potato</name>
    <name type="synonym">Commerson's nightshade</name>
    <dbReference type="NCBI Taxonomy" id="4109"/>
    <lineage>
        <taxon>Eukaryota</taxon>
        <taxon>Viridiplantae</taxon>
        <taxon>Streptophyta</taxon>
        <taxon>Embryophyta</taxon>
        <taxon>Tracheophyta</taxon>
        <taxon>Spermatophyta</taxon>
        <taxon>Magnoliopsida</taxon>
        <taxon>eudicotyledons</taxon>
        <taxon>Gunneridae</taxon>
        <taxon>Pentapetalae</taxon>
        <taxon>asterids</taxon>
        <taxon>lamiids</taxon>
        <taxon>Solanales</taxon>
        <taxon>Solanaceae</taxon>
        <taxon>Solanoideae</taxon>
        <taxon>Solaneae</taxon>
        <taxon>Solanum</taxon>
    </lineage>
</organism>